<accession>A0A9X6Z5R1</accession>
<protein>
    <submittedName>
        <fullName evidence="1">Uncharacterized protein</fullName>
    </submittedName>
</protein>
<reference evidence="1 2" key="1">
    <citation type="submission" date="2017-09" db="EMBL/GenBank/DDBJ databases">
        <title>Large-scale bioinformatics analysis of Bacillus genomes uncovers conserved roles of natural products in bacterial physiology.</title>
        <authorList>
            <consortium name="Agbiome Team Llc"/>
            <person name="Bleich R.M."/>
            <person name="Kirk G.J."/>
            <person name="Santa Maria K.C."/>
            <person name="Allen S.E."/>
            <person name="Farag S."/>
            <person name="Shank E.A."/>
            <person name="Bowers A."/>
        </authorList>
    </citation>
    <scope>NUCLEOTIDE SEQUENCE [LARGE SCALE GENOMIC DNA]</scope>
    <source>
        <strain evidence="1 2">AFS015413</strain>
    </source>
</reference>
<evidence type="ECO:0000313" key="2">
    <source>
        <dbReference type="Proteomes" id="UP000220397"/>
    </source>
</evidence>
<organism evidence="1 2">
    <name type="scientific">Bacillus thuringiensis</name>
    <dbReference type="NCBI Taxonomy" id="1428"/>
    <lineage>
        <taxon>Bacteria</taxon>
        <taxon>Bacillati</taxon>
        <taxon>Bacillota</taxon>
        <taxon>Bacilli</taxon>
        <taxon>Bacillales</taxon>
        <taxon>Bacillaceae</taxon>
        <taxon>Bacillus</taxon>
        <taxon>Bacillus cereus group</taxon>
    </lineage>
</organism>
<dbReference type="AlphaFoldDB" id="A0A9X6Z5R1"/>
<name>A0A9X6Z5R1_BACTU</name>
<comment type="caution">
    <text evidence="1">The sequence shown here is derived from an EMBL/GenBank/DDBJ whole genome shotgun (WGS) entry which is preliminary data.</text>
</comment>
<proteinExistence type="predicted"/>
<dbReference type="EMBL" id="NTUS01000013">
    <property type="protein sequence ID" value="PFB09059.1"/>
    <property type="molecule type" value="Genomic_DNA"/>
</dbReference>
<dbReference type="Proteomes" id="UP000220397">
    <property type="component" value="Unassembled WGS sequence"/>
</dbReference>
<gene>
    <name evidence="1" type="ORF">CN398_05320</name>
</gene>
<sequence>MEYNLFTIDKHLPTQYIPPKGEYISFGTEEHYVEKCKEWGLFNTKPKKDFLYKRDNKQFIVTIAGYQEFGKEKNANTLVIQFDDGNLSCISPAFLKEMQSSNFNTKKEVISE</sequence>
<dbReference type="RefSeq" id="WP_098368574.1">
    <property type="nucleotide sequence ID" value="NZ_JARSYC010000101.1"/>
</dbReference>
<evidence type="ECO:0000313" key="1">
    <source>
        <dbReference type="EMBL" id="PFB09059.1"/>
    </source>
</evidence>